<feature type="compositionally biased region" description="Low complexity" evidence="1">
    <location>
        <begin position="455"/>
        <end position="466"/>
    </location>
</feature>
<feature type="region of interest" description="Disordered" evidence="1">
    <location>
        <begin position="65"/>
        <end position="84"/>
    </location>
</feature>
<keyword evidence="3" id="KW-1185">Reference proteome</keyword>
<dbReference type="Proteomes" id="UP001465976">
    <property type="component" value="Unassembled WGS sequence"/>
</dbReference>
<gene>
    <name evidence="2" type="primary">RBT1_33</name>
    <name evidence="2" type="ORF">V5O48_013741</name>
</gene>
<evidence type="ECO:0000256" key="1">
    <source>
        <dbReference type="SAM" id="MobiDB-lite"/>
    </source>
</evidence>
<accession>A0ABR3EZM2</accession>
<comment type="caution">
    <text evidence="2">The sequence shown here is derived from an EMBL/GenBank/DDBJ whole genome shotgun (WGS) entry which is preliminary data.</text>
</comment>
<dbReference type="EMBL" id="JBAHYK010001384">
    <property type="protein sequence ID" value="KAL0568245.1"/>
    <property type="molecule type" value="Genomic_DNA"/>
</dbReference>
<feature type="region of interest" description="Disordered" evidence="1">
    <location>
        <begin position="334"/>
        <end position="636"/>
    </location>
</feature>
<feature type="compositionally biased region" description="Acidic residues" evidence="1">
    <location>
        <begin position="338"/>
        <end position="349"/>
    </location>
</feature>
<evidence type="ECO:0000313" key="2">
    <source>
        <dbReference type="EMBL" id="KAL0568245.1"/>
    </source>
</evidence>
<feature type="compositionally biased region" description="Low complexity" evidence="1">
    <location>
        <begin position="493"/>
        <end position="502"/>
    </location>
</feature>
<sequence>MPSQRTFTGQRADFLRSKGAAYAKARLQGTVKDEVAVIQRQFLNRWPVDLPLDVELAQEVLDAVDDDKAAPERPDPESLKDELSADEYQKAVDGYKEYKVTLAKRKRQIEDRLKSNYDKDNASTMKMGDKHPFSALLAQLSEGKDAKQGKPRKNSAAQEWGAANKAFIDAKLQERKKANKTKQTSVPMLYNEVLRDEFKKLSEAEQKEWAEKATSNHAAATTAWKERMNAPPSQKPEDRQACINRLGDFCKPILEGICERTGMIATLVIGGPEPQDGGRINALAIHSGDLTSGAVPMDWGRSEVQIWKQHIFPSFTRHLKKTFSMEECKSRALKAEDGGVDGDGGEDGVGDGVGDFTRWREQEGSSDGQSDSQMEKGKQAKGGEENDGKGKDKVKGKQKAKPRRRDRETEETAGDSSDNDLEGDESSADVKVTRSSPPRTRNRAGDTKSTTPLPAVSESVKSAASVTKTPPRAPSPVPDSSFAIPSLPPSSVPAITTHETPTTPSPPGSPLRSPQNAGSPVPDWSGTSPVPVHNSPPTSRDPRACTPSPVIQTRSPSPLGEPAKVSSSKRKAPDALVSQNDGKQLKHRAASSIPTPAATKEAKPAAKKRKAEVANPVEGEGAVDNEEESTLFPKLPENVGNGRNDFYAAQALKLFRRPEALQLENWLDVVRKWLVFERREGFEGKKLATRGRPTWVTDWVGRGCNPTYLPEHHDAHKVVKEWWGWWKELQPKWRKFSERDRPLVSYPQTGSWDAISIGGSNGLTNVIATLVFAAVRLSKAPSSSTGRAKQDRENARKDLQDALNDVSLVLDGVLGSE</sequence>
<proteinExistence type="predicted"/>
<evidence type="ECO:0000313" key="3">
    <source>
        <dbReference type="Proteomes" id="UP001465976"/>
    </source>
</evidence>
<organism evidence="2 3">
    <name type="scientific">Marasmius crinis-equi</name>
    <dbReference type="NCBI Taxonomy" id="585013"/>
    <lineage>
        <taxon>Eukaryota</taxon>
        <taxon>Fungi</taxon>
        <taxon>Dikarya</taxon>
        <taxon>Basidiomycota</taxon>
        <taxon>Agaricomycotina</taxon>
        <taxon>Agaricomycetes</taxon>
        <taxon>Agaricomycetidae</taxon>
        <taxon>Agaricales</taxon>
        <taxon>Marasmiineae</taxon>
        <taxon>Marasmiaceae</taxon>
        <taxon>Marasmius</taxon>
    </lineage>
</organism>
<reference evidence="2 3" key="1">
    <citation type="submission" date="2024-02" db="EMBL/GenBank/DDBJ databases">
        <title>A draft genome for the cacao thread blight pathogen Marasmius crinis-equi.</title>
        <authorList>
            <person name="Cohen S.P."/>
            <person name="Baruah I.K."/>
            <person name="Amoako-Attah I."/>
            <person name="Bukari Y."/>
            <person name="Meinhardt L.W."/>
            <person name="Bailey B.A."/>
        </authorList>
    </citation>
    <scope>NUCLEOTIDE SEQUENCE [LARGE SCALE GENOMIC DNA]</scope>
    <source>
        <strain evidence="2 3">GH-76</strain>
    </source>
</reference>
<feature type="compositionally biased region" description="Basic and acidic residues" evidence="1">
    <location>
        <begin position="373"/>
        <end position="395"/>
    </location>
</feature>
<name>A0ABR3EZM2_9AGAR</name>
<feature type="compositionally biased region" description="Acidic residues" evidence="1">
    <location>
        <begin position="411"/>
        <end position="427"/>
    </location>
</feature>
<protein>
    <submittedName>
        <fullName evidence="2">SERTA domain-containing protein 3</fullName>
    </submittedName>
</protein>
<feature type="compositionally biased region" description="Basic and acidic residues" evidence="1">
    <location>
        <begin position="66"/>
        <end position="84"/>
    </location>
</feature>